<dbReference type="SUPFAM" id="SSF55961">
    <property type="entry name" value="Bet v1-like"/>
    <property type="match status" value="2"/>
</dbReference>
<evidence type="ECO:0000313" key="2">
    <source>
        <dbReference type="Proteomes" id="UP001144036"/>
    </source>
</evidence>
<dbReference type="InterPro" id="IPR023393">
    <property type="entry name" value="START-like_dom_sf"/>
</dbReference>
<sequence>MATSAIHQTEHQITVAAEPAAVYAVLADAGAWPAVFPPTVHVEVLAHDDRQERVRIWATANGKPKSWTSRREFDRERWRIRFRQEVSAHPVAAMGGEWIVEPDGRGSTRVRLTHDFRAVGGDSASVSWITNAVDRNSESELAALRRAVETPGRLLAFEDSVRVRGDAADAYAFLYRSDLWHERLTHVAAITVTEETPGLQTMDMETRSRDGSTHTTSSVRVCFPEHLIVYKQLRTPPLLSLHAGRWTVRPDGDGAVVTSAHTVAIADEAVTAVLGPDGTVAQARELARKALSGNSMLTLSAAREYAESRRRTASV</sequence>
<dbReference type="RefSeq" id="WP_270153552.1">
    <property type="nucleotide sequence ID" value="NZ_JAPNNL010000011.1"/>
</dbReference>
<organism evidence="1 2">
    <name type="scientific">Nonomuraea corallina</name>
    <dbReference type="NCBI Taxonomy" id="2989783"/>
    <lineage>
        <taxon>Bacteria</taxon>
        <taxon>Bacillati</taxon>
        <taxon>Actinomycetota</taxon>
        <taxon>Actinomycetes</taxon>
        <taxon>Streptosporangiales</taxon>
        <taxon>Streptosporangiaceae</taxon>
        <taxon>Nonomuraea</taxon>
    </lineage>
</organism>
<dbReference type="CDD" id="cd08861">
    <property type="entry name" value="OtcD1_ARO-CYC_like"/>
    <property type="match status" value="2"/>
</dbReference>
<dbReference type="Pfam" id="PF10604">
    <property type="entry name" value="Polyketide_cyc2"/>
    <property type="match status" value="1"/>
</dbReference>
<dbReference type="EMBL" id="JAPNNL010000011">
    <property type="protein sequence ID" value="MDA0632766.1"/>
    <property type="molecule type" value="Genomic_DNA"/>
</dbReference>
<name>A0ABT4S6F1_9ACTN</name>
<evidence type="ECO:0000313" key="1">
    <source>
        <dbReference type="EMBL" id="MDA0632766.1"/>
    </source>
</evidence>
<reference evidence="1" key="1">
    <citation type="submission" date="2022-11" db="EMBL/GenBank/DDBJ databases">
        <title>Nonomuraea corallina sp. nov., a new species of the genus Nonomuraea isolated from sea side sediment in Thai sea.</title>
        <authorList>
            <person name="Ngamcharungchit C."/>
            <person name="Matsumoto A."/>
            <person name="Suriyachadkun C."/>
            <person name="Panbangred W."/>
            <person name="Inahashi Y."/>
            <person name="Intra B."/>
        </authorList>
    </citation>
    <scope>NUCLEOTIDE SEQUENCE</scope>
    <source>
        <strain evidence="1">MCN248</strain>
    </source>
</reference>
<dbReference type="Proteomes" id="UP001144036">
    <property type="component" value="Unassembled WGS sequence"/>
</dbReference>
<gene>
    <name evidence="1" type="ORF">OUY22_05000</name>
</gene>
<dbReference type="Gene3D" id="3.30.530.20">
    <property type="match status" value="2"/>
</dbReference>
<comment type="caution">
    <text evidence="1">The sequence shown here is derived from an EMBL/GenBank/DDBJ whole genome shotgun (WGS) entry which is preliminary data.</text>
</comment>
<keyword evidence="2" id="KW-1185">Reference proteome</keyword>
<accession>A0ABT4S6F1</accession>
<protein>
    <submittedName>
        <fullName evidence="1">Aromatase/cyclase</fullName>
    </submittedName>
</protein>
<proteinExistence type="predicted"/>
<dbReference type="InterPro" id="IPR019587">
    <property type="entry name" value="Polyketide_cyclase/dehydratase"/>
</dbReference>